<dbReference type="Gene3D" id="1.20.58.1000">
    <property type="entry name" value="Metal-sensitive repressor, helix protomer"/>
    <property type="match status" value="1"/>
</dbReference>
<accession>A0A2X2BU02</accession>
<name>A0A2X2BU02_PROMI</name>
<evidence type="ECO:0000313" key="2">
    <source>
        <dbReference type="Proteomes" id="UP000251485"/>
    </source>
</evidence>
<dbReference type="EMBL" id="UAUE01000020">
    <property type="protein sequence ID" value="SPY96796.1"/>
    <property type="molecule type" value="Genomic_DNA"/>
</dbReference>
<gene>
    <name evidence="1" type="ORF">NCTC10975_02527</name>
</gene>
<evidence type="ECO:0000313" key="1">
    <source>
        <dbReference type="EMBL" id="SPY96796.1"/>
    </source>
</evidence>
<dbReference type="InterPro" id="IPR038390">
    <property type="entry name" value="Metal_Tscrpt_repr_sf"/>
</dbReference>
<proteinExistence type="predicted"/>
<dbReference type="Proteomes" id="UP000251485">
    <property type="component" value="Unassembled WGS sequence"/>
</dbReference>
<sequence>MPHSPAEKKAALTRVRKIKGQIFGIRNRP</sequence>
<organism evidence="1 2">
    <name type="scientific">Proteus mirabilis</name>
    <dbReference type="NCBI Taxonomy" id="584"/>
    <lineage>
        <taxon>Bacteria</taxon>
        <taxon>Pseudomonadati</taxon>
        <taxon>Pseudomonadota</taxon>
        <taxon>Gammaproteobacteria</taxon>
        <taxon>Enterobacterales</taxon>
        <taxon>Morganellaceae</taxon>
        <taxon>Proteus</taxon>
    </lineage>
</organism>
<reference evidence="1 2" key="1">
    <citation type="submission" date="2018-06" db="EMBL/GenBank/DDBJ databases">
        <authorList>
            <consortium name="Pathogen Informatics"/>
            <person name="Doyle S."/>
        </authorList>
    </citation>
    <scope>NUCLEOTIDE SEQUENCE [LARGE SCALE GENOMIC DNA]</scope>
    <source>
        <strain evidence="1 2">NCTC10975</strain>
    </source>
</reference>
<protein>
    <submittedName>
        <fullName evidence="1">Regulator protein FrmR</fullName>
    </submittedName>
</protein>
<dbReference type="AlphaFoldDB" id="A0A2X2BU02"/>